<feature type="transmembrane region" description="Helical" evidence="1">
    <location>
        <begin position="59"/>
        <end position="84"/>
    </location>
</feature>
<evidence type="ECO:0000256" key="1">
    <source>
        <dbReference type="SAM" id="Phobius"/>
    </source>
</evidence>
<evidence type="ECO:0000313" key="3">
    <source>
        <dbReference type="Proteomes" id="UP000789706"/>
    </source>
</evidence>
<keyword evidence="1" id="KW-0472">Membrane</keyword>
<accession>A0A9N9APR5</accession>
<keyword evidence="3" id="KW-1185">Reference proteome</keyword>
<evidence type="ECO:0000313" key="2">
    <source>
        <dbReference type="EMBL" id="CAG8540566.1"/>
    </source>
</evidence>
<comment type="caution">
    <text evidence="2">The sequence shown here is derived from an EMBL/GenBank/DDBJ whole genome shotgun (WGS) entry which is preliminary data.</text>
</comment>
<gene>
    <name evidence="2" type="ORF">DEBURN_LOCUS6589</name>
</gene>
<protein>
    <submittedName>
        <fullName evidence="2">4817_t:CDS:1</fullName>
    </submittedName>
</protein>
<dbReference type="Proteomes" id="UP000789706">
    <property type="component" value="Unassembled WGS sequence"/>
</dbReference>
<reference evidence="2" key="1">
    <citation type="submission" date="2021-06" db="EMBL/GenBank/DDBJ databases">
        <authorList>
            <person name="Kallberg Y."/>
            <person name="Tangrot J."/>
            <person name="Rosling A."/>
        </authorList>
    </citation>
    <scope>NUCLEOTIDE SEQUENCE</scope>
    <source>
        <strain evidence="2">AZ414A</strain>
    </source>
</reference>
<proteinExistence type="predicted"/>
<name>A0A9N9APR5_9GLOM</name>
<sequence>MKDGFIENQKWNKWILPEVVLNINEDENLKIKLLDLLLNMEVLDFEVVIKAKYPPKRKLLLGIPTPGFGNVLVQNFILIIIIYFPTLHGSIIGEEYTKAANVYSLLY</sequence>
<keyword evidence="1" id="KW-1133">Transmembrane helix</keyword>
<keyword evidence="1" id="KW-0812">Transmembrane</keyword>
<organism evidence="2 3">
    <name type="scientific">Diversispora eburnea</name>
    <dbReference type="NCBI Taxonomy" id="1213867"/>
    <lineage>
        <taxon>Eukaryota</taxon>
        <taxon>Fungi</taxon>
        <taxon>Fungi incertae sedis</taxon>
        <taxon>Mucoromycota</taxon>
        <taxon>Glomeromycotina</taxon>
        <taxon>Glomeromycetes</taxon>
        <taxon>Diversisporales</taxon>
        <taxon>Diversisporaceae</taxon>
        <taxon>Diversispora</taxon>
    </lineage>
</organism>
<dbReference type="AlphaFoldDB" id="A0A9N9APR5"/>
<dbReference type="EMBL" id="CAJVPK010000693">
    <property type="protein sequence ID" value="CAG8540566.1"/>
    <property type="molecule type" value="Genomic_DNA"/>
</dbReference>